<feature type="transmembrane region" description="Helical" evidence="8">
    <location>
        <begin position="249"/>
        <end position="273"/>
    </location>
</feature>
<evidence type="ECO:0000256" key="6">
    <source>
        <dbReference type="ARBA" id="ARBA00022989"/>
    </source>
</evidence>
<evidence type="ECO:0000256" key="3">
    <source>
        <dbReference type="ARBA" id="ARBA00022448"/>
    </source>
</evidence>
<comment type="subcellular location">
    <subcellularLocation>
        <location evidence="1">Cell membrane</location>
        <topology evidence="1">Multi-pass membrane protein</topology>
    </subcellularLocation>
</comment>
<dbReference type="PANTHER" id="PTHR31686:SF3">
    <property type="entry name" value="ACID TRANSPORT PROTEIN, PUTATIVE (AFU_ORTHOLOGUE AFUA_4G09410)-RELATED"/>
    <property type="match status" value="1"/>
</dbReference>
<feature type="transmembrane region" description="Helical" evidence="8">
    <location>
        <begin position="359"/>
        <end position="381"/>
    </location>
</feature>
<feature type="transmembrane region" description="Helical" evidence="8">
    <location>
        <begin position="58"/>
        <end position="82"/>
    </location>
</feature>
<evidence type="ECO:0000256" key="2">
    <source>
        <dbReference type="ARBA" id="ARBA00008566"/>
    </source>
</evidence>
<feature type="transmembrane region" description="Helical" evidence="8">
    <location>
        <begin position="173"/>
        <end position="200"/>
    </location>
</feature>
<keyword evidence="3" id="KW-0813">Transport</keyword>
<gene>
    <name evidence="9" type="ORF">LTR05_005864</name>
</gene>
<sequence length="405" mass="44907">MSEEDNKTLREQERQSEPRVRPAWRALVQDFEPLWFTECMNAGIIAILLHQLPYQFPGLGILSIIAFMIDFLFFIVFSLTMLTRFALYTRQAYWEITDNVQQLAQMACWTIAWLTLAALVNLIVSQAGWGGHAFTIVGYVMWWFGAAWSILTLLFVFIIIIRRQKGEAEGGQLPPMILLPIVSIATTATTGGLIACYSAGISARMAVPVIIVSFLYVGIGMFMATFMYTLLLHKLLTTGFPAPMQIASMFLFVGPMGQSAAALQLLASAASTYGRFGGYSQGIFLQASAATPLNAACVLLALLLTGMATVWAFLALFAMLEKAFNKNLSWSPTWNSIIFPLGTLTTSTLQLSIEMDSPAWRTITTALVIILVIMFFINLGFTTWNIIQGKLLIVKENPRVEEKSE</sequence>
<dbReference type="Pfam" id="PF03595">
    <property type="entry name" value="SLAC1"/>
    <property type="match status" value="1"/>
</dbReference>
<keyword evidence="5 8" id="KW-0812">Transmembrane</keyword>
<evidence type="ECO:0000313" key="10">
    <source>
        <dbReference type="Proteomes" id="UP001309876"/>
    </source>
</evidence>
<name>A0AAN7SYG4_9EURO</name>
<dbReference type="GO" id="GO:0005886">
    <property type="term" value="C:plasma membrane"/>
    <property type="evidence" value="ECO:0007669"/>
    <property type="project" value="UniProtKB-SubCell"/>
</dbReference>
<evidence type="ECO:0000256" key="5">
    <source>
        <dbReference type="ARBA" id="ARBA00022692"/>
    </source>
</evidence>
<dbReference type="InterPro" id="IPR004695">
    <property type="entry name" value="SLAC1/Mae1/Ssu1/TehA"/>
</dbReference>
<reference evidence="9 10" key="1">
    <citation type="submission" date="2023-08" db="EMBL/GenBank/DDBJ databases">
        <title>Black Yeasts Isolated from many extreme environments.</title>
        <authorList>
            <person name="Coleine C."/>
            <person name="Stajich J.E."/>
            <person name="Selbmann L."/>
        </authorList>
    </citation>
    <scope>NUCLEOTIDE SEQUENCE [LARGE SCALE GENOMIC DNA]</scope>
    <source>
        <strain evidence="9 10">CCFEE 5910</strain>
    </source>
</reference>
<dbReference type="Gene3D" id="1.50.10.150">
    <property type="entry name" value="Voltage-dependent anion channel"/>
    <property type="match status" value="1"/>
</dbReference>
<feature type="transmembrane region" description="Helical" evidence="8">
    <location>
        <begin position="206"/>
        <end position="228"/>
    </location>
</feature>
<organism evidence="9 10">
    <name type="scientific">Lithohypha guttulata</name>
    <dbReference type="NCBI Taxonomy" id="1690604"/>
    <lineage>
        <taxon>Eukaryota</taxon>
        <taxon>Fungi</taxon>
        <taxon>Dikarya</taxon>
        <taxon>Ascomycota</taxon>
        <taxon>Pezizomycotina</taxon>
        <taxon>Eurotiomycetes</taxon>
        <taxon>Chaetothyriomycetidae</taxon>
        <taxon>Chaetothyriales</taxon>
        <taxon>Trichomeriaceae</taxon>
        <taxon>Lithohypha</taxon>
    </lineage>
</organism>
<dbReference type="PANTHER" id="PTHR31686">
    <property type="match status" value="1"/>
</dbReference>
<feature type="transmembrane region" description="Helical" evidence="8">
    <location>
        <begin position="136"/>
        <end position="161"/>
    </location>
</feature>
<comment type="caution">
    <text evidence="9">The sequence shown here is derived from an EMBL/GenBank/DDBJ whole genome shotgun (WGS) entry which is preliminary data.</text>
</comment>
<comment type="similarity">
    <text evidence="2">Belongs to the tellurite-resistance/dicarboxylate transporter (TDT) family.</text>
</comment>
<accession>A0AAN7SYG4</accession>
<dbReference type="GO" id="GO:0000319">
    <property type="term" value="F:sulfite transmembrane transporter activity"/>
    <property type="evidence" value="ECO:0007669"/>
    <property type="project" value="TreeGrafter"/>
</dbReference>
<keyword evidence="4" id="KW-1003">Cell membrane</keyword>
<evidence type="ECO:0000256" key="4">
    <source>
        <dbReference type="ARBA" id="ARBA00022475"/>
    </source>
</evidence>
<dbReference type="EMBL" id="JAVRRJ010000005">
    <property type="protein sequence ID" value="KAK5084785.1"/>
    <property type="molecule type" value="Genomic_DNA"/>
</dbReference>
<dbReference type="InterPro" id="IPR038665">
    <property type="entry name" value="Voltage-dep_anion_channel_sf"/>
</dbReference>
<dbReference type="Proteomes" id="UP001309876">
    <property type="component" value="Unassembled WGS sequence"/>
</dbReference>
<keyword evidence="6 8" id="KW-1133">Transmembrane helix</keyword>
<dbReference type="InterPro" id="IPR051629">
    <property type="entry name" value="Sulfite_efflux_TDT"/>
</dbReference>
<keyword evidence="7 8" id="KW-0472">Membrane</keyword>
<keyword evidence="10" id="KW-1185">Reference proteome</keyword>
<feature type="transmembrane region" description="Helical" evidence="8">
    <location>
        <begin position="103"/>
        <end position="124"/>
    </location>
</feature>
<evidence type="ECO:0000256" key="8">
    <source>
        <dbReference type="SAM" id="Phobius"/>
    </source>
</evidence>
<feature type="transmembrane region" description="Helical" evidence="8">
    <location>
        <begin position="293"/>
        <end position="320"/>
    </location>
</feature>
<protein>
    <recommendedName>
        <fullName evidence="11">C4-dicarboxylate transporter/malic acid transport protein</fullName>
    </recommendedName>
</protein>
<evidence type="ECO:0000313" key="9">
    <source>
        <dbReference type="EMBL" id="KAK5084785.1"/>
    </source>
</evidence>
<dbReference type="AlphaFoldDB" id="A0AAN7SYG4"/>
<evidence type="ECO:0000256" key="1">
    <source>
        <dbReference type="ARBA" id="ARBA00004651"/>
    </source>
</evidence>
<evidence type="ECO:0000256" key="7">
    <source>
        <dbReference type="ARBA" id="ARBA00023136"/>
    </source>
</evidence>
<proteinExistence type="inferred from homology"/>
<evidence type="ECO:0008006" key="11">
    <source>
        <dbReference type="Google" id="ProtNLM"/>
    </source>
</evidence>